<dbReference type="EMBL" id="JH767567">
    <property type="protein sequence ID" value="EON64196.1"/>
    <property type="molecule type" value="Genomic_DNA"/>
</dbReference>
<dbReference type="OMA" id="IEWIMAT"/>
<dbReference type="SUPFAM" id="SSF55961">
    <property type="entry name" value="Bet v1-like"/>
    <property type="match status" value="1"/>
</dbReference>
<dbReference type="AlphaFoldDB" id="R7YRD1"/>
<reference evidence="3" key="1">
    <citation type="submission" date="2012-06" db="EMBL/GenBank/DDBJ databases">
        <title>The genome sequence of Coniosporium apollinis CBS 100218.</title>
        <authorList>
            <consortium name="The Broad Institute Genome Sequencing Platform"/>
            <person name="Cuomo C."/>
            <person name="Gorbushina A."/>
            <person name="Noack S."/>
            <person name="Walker B."/>
            <person name="Young S.K."/>
            <person name="Zeng Q."/>
            <person name="Gargeya S."/>
            <person name="Fitzgerald M."/>
            <person name="Haas B."/>
            <person name="Abouelleil A."/>
            <person name="Alvarado L."/>
            <person name="Arachchi H.M."/>
            <person name="Berlin A.M."/>
            <person name="Chapman S.B."/>
            <person name="Goldberg J."/>
            <person name="Griggs A."/>
            <person name="Gujja S."/>
            <person name="Hansen M."/>
            <person name="Howarth C."/>
            <person name="Imamovic A."/>
            <person name="Larimer J."/>
            <person name="McCowan C."/>
            <person name="Montmayeur A."/>
            <person name="Murphy C."/>
            <person name="Neiman D."/>
            <person name="Pearson M."/>
            <person name="Priest M."/>
            <person name="Roberts A."/>
            <person name="Saif S."/>
            <person name="Shea T."/>
            <person name="Sisk P."/>
            <person name="Sykes S."/>
            <person name="Wortman J."/>
            <person name="Nusbaum C."/>
            <person name="Birren B."/>
        </authorList>
    </citation>
    <scope>NUCLEOTIDE SEQUENCE [LARGE SCALE GENOMIC DNA]</scope>
    <source>
        <strain evidence="3">CBS 100218</strain>
    </source>
</reference>
<accession>R7YRD1</accession>
<organism evidence="2 3">
    <name type="scientific">Coniosporium apollinis (strain CBS 100218)</name>
    <name type="common">Rock-inhabiting black yeast</name>
    <dbReference type="NCBI Taxonomy" id="1168221"/>
    <lineage>
        <taxon>Eukaryota</taxon>
        <taxon>Fungi</taxon>
        <taxon>Dikarya</taxon>
        <taxon>Ascomycota</taxon>
        <taxon>Pezizomycotina</taxon>
        <taxon>Dothideomycetes</taxon>
        <taxon>Dothideomycetes incertae sedis</taxon>
        <taxon>Coniosporium</taxon>
    </lineage>
</organism>
<evidence type="ECO:0000313" key="3">
    <source>
        <dbReference type="Proteomes" id="UP000016924"/>
    </source>
</evidence>
<dbReference type="GeneID" id="19900737"/>
<sequence>MPRTPVDNLVRLYPLSISEFPYHPAFRDAQRSSDAPDLTTFIKAVLDQAIAFVDDNTLLGTFSAWGEKTSPPATATVYQLSRTIKPSELSSSRRSVKKEAWFARRSTHANRREKGTADWAEFDSGLRADHMNHEMEYTPNVLDAHKVVDWEQELADSGRNWLKENGYEEASMSIYEMHHHMPFPLYNRVFPVLAVHARTSKSSFVVVQLPVDLTQLPQNPSNGVLYSNARNRRDGDSAVQRKRVVLGQYVSIERATTEDGNISWIMATASDAKGWLPMWLQKLGVPGAIVKDVGYFMEWTAKRRNSGA</sequence>
<dbReference type="eggNOG" id="ENOG502QTT5">
    <property type="taxonomic scope" value="Eukaryota"/>
</dbReference>
<dbReference type="Proteomes" id="UP000016924">
    <property type="component" value="Unassembled WGS sequence"/>
</dbReference>
<feature type="domain" description="DUF3074" evidence="1">
    <location>
        <begin position="101"/>
        <end position="300"/>
    </location>
</feature>
<dbReference type="PANTHER" id="PTHR40370:SF1">
    <property type="entry name" value="DUF3074 DOMAIN-CONTAINING PROTEIN"/>
    <property type="match status" value="1"/>
</dbReference>
<evidence type="ECO:0000313" key="2">
    <source>
        <dbReference type="EMBL" id="EON64196.1"/>
    </source>
</evidence>
<dbReference type="InterPro" id="IPR024500">
    <property type="entry name" value="DUF3074"/>
</dbReference>
<dbReference type="RefSeq" id="XP_007779513.1">
    <property type="nucleotide sequence ID" value="XM_007781323.1"/>
</dbReference>
<dbReference type="HOGENOM" id="CLU_045430_0_0_1"/>
<evidence type="ECO:0000259" key="1">
    <source>
        <dbReference type="Pfam" id="PF11274"/>
    </source>
</evidence>
<dbReference type="PANTHER" id="PTHR40370">
    <property type="entry name" value="EXPRESSED PROTEIN"/>
    <property type="match status" value="1"/>
</dbReference>
<dbReference type="InterPro" id="IPR023393">
    <property type="entry name" value="START-like_dom_sf"/>
</dbReference>
<dbReference type="Gene3D" id="3.30.530.20">
    <property type="match status" value="1"/>
</dbReference>
<proteinExistence type="predicted"/>
<keyword evidence="3" id="KW-1185">Reference proteome</keyword>
<gene>
    <name evidence="2" type="ORF">W97_03426</name>
</gene>
<dbReference type="Pfam" id="PF11274">
    <property type="entry name" value="DUF3074"/>
    <property type="match status" value="1"/>
</dbReference>
<protein>
    <recommendedName>
        <fullName evidence="1">DUF3074 domain-containing protein</fullName>
    </recommendedName>
</protein>
<name>R7YRD1_CONA1</name>
<dbReference type="OrthoDB" id="6423603at2759"/>